<evidence type="ECO:0000313" key="2">
    <source>
        <dbReference type="Proteomes" id="UP000554482"/>
    </source>
</evidence>
<sequence>MARPYAVNELILMHGLVASKLGNERRLPKALGTCLINHTDSFNSSLKLGVVFFLGLSPVTNKVYV</sequence>
<dbReference type="OrthoDB" id="1729484at2759"/>
<reference evidence="1 2" key="1">
    <citation type="submission" date="2020-06" db="EMBL/GenBank/DDBJ databases">
        <title>Transcriptomic and genomic resources for Thalictrum thalictroides and T. hernandezii: Facilitating candidate gene discovery in an emerging model plant lineage.</title>
        <authorList>
            <person name="Arias T."/>
            <person name="Riano-Pachon D.M."/>
            <person name="Di Stilio V.S."/>
        </authorList>
    </citation>
    <scope>NUCLEOTIDE SEQUENCE [LARGE SCALE GENOMIC DNA]</scope>
    <source>
        <strain evidence="2">cv. WT478/WT964</strain>
        <tissue evidence="1">Leaves</tissue>
    </source>
</reference>
<name>A0A7J6W062_THATH</name>
<comment type="caution">
    <text evidence="1">The sequence shown here is derived from an EMBL/GenBank/DDBJ whole genome shotgun (WGS) entry which is preliminary data.</text>
</comment>
<keyword evidence="2" id="KW-1185">Reference proteome</keyword>
<dbReference type="EMBL" id="JABWDY010023665">
    <property type="protein sequence ID" value="KAF5190756.1"/>
    <property type="molecule type" value="Genomic_DNA"/>
</dbReference>
<dbReference type="Proteomes" id="UP000554482">
    <property type="component" value="Unassembled WGS sequence"/>
</dbReference>
<accession>A0A7J6W062</accession>
<proteinExistence type="predicted"/>
<protein>
    <submittedName>
        <fullName evidence="1">Uncharacterized protein</fullName>
    </submittedName>
</protein>
<evidence type="ECO:0000313" key="1">
    <source>
        <dbReference type="EMBL" id="KAF5190756.1"/>
    </source>
</evidence>
<dbReference type="AlphaFoldDB" id="A0A7J6W062"/>
<gene>
    <name evidence="1" type="ORF">FRX31_019657</name>
</gene>
<organism evidence="1 2">
    <name type="scientific">Thalictrum thalictroides</name>
    <name type="common">Rue-anemone</name>
    <name type="synonym">Anemone thalictroides</name>
    <dbReference type="NCBI Taxonomy" id="46969"/>
    <lineage>
        <taxon>Eukaryota</taxon>
        <taxon>Viridiplantae</taxon>
        <taxon>Streptophyta</taxon>
        <taxon>Embryophyta</taxon>
        <taxon>Tracheophyta</taxon>
        <taxon>Spermatophyta</taxon>
        <taxon>Magnoliopsida</taxon>
        <taxon>Ranunculales</taxon>
        <taxon>Ranunculaceae</taxon>
        <taxon>Thalictroideae</taxon>
        <taxon>Thalictrum</taxon>
    </lineage>
</organism>